<proteinExistence type="inferred from homology"/>
<evidence type="ECO:0000256" key="2">
    <source>
        <dbReference type="ARBA" id="ARBA00022801"/>
    </source>
</evidence>
<keyword evidence="9" id="KW-1185">Reference proteome</keyword>
<keyword evidence="3" id="KW-0119">Carbohydrate metabolism</keyword>
<evidence type="ECO:0000259" key="7">
    <source>
        <dbReference type="Pfam" id="PF02927"/>
    </source>
</evidence>
<dbReference type="InterPro" id="IPR001701">
    <property type="entry name" value="Glyco_hydro_9"/>
</dbReference>
<dbReference type="SUPFAM" id="SSF48208">
    <property type="entry name" value="Six-hairpin glycosidases"/>
    <property type="match status" value="1"/>
</dbReference>
<evidence type="ECO:0000313" key="9">
    <source>
        <dbReference type="Proteomes" id="UP001371218"/>
    </source>
</evidence>
<sequence length="565" mass="63255">MKILHNHLGYRAAAPSKRVLLQASSALPGDRFVVYHAEERRVVFEGAWQALGPVQRWRDWQYWAAEFGELRVPGRYVVAVPGTDLPLQSQPFAIAQRLYDPQHVSDLLHYIKSQRCGGMFDAADRACPIHRDDAAAPERLDVHGGWYDASGDASKYLTHLSYANHLNPQQTPQVVWNLLETRSRLADPGVWMADRLVDEALHGADFLCRMLHPDGYFCQTVFDQWSKDAAQRRLCAYATQKGHLLATVQAGFRQGAGSAIAALARASDLPRSGAFHRSAYLAAAERAFAHLVKHNVRYLPDGRENIIDDYCALLAAAELCAATGGRAIYSAAVRHRSERLLARQHADGWFWADDAKTRSFTHAVEAGLPYVALLRTLEACPGVADDDALRTALDRGLKWEMAITAEGENNPFHVPRQFVQRPGQPGRVQFFMPHDNETGYWWQGENARLASLAAAALWSRRALRQRPEGPLQAYADATLDWIFGRNPFDICMMQGAGNGPAPRYEPRYWNAPGGVCNGITAGLDDEEDIDFRRPSQTDPMHSWRWTEQWLPHGAWLMLALAFAQA</sequence>
<keyword evidence="4" id="KW-0326">Glycosidase</keyword>
<gene>
    <name evidence="8" type="ORF">AACH06_13245</name>
</gene>
<dbReference type="PANTHER" id="PTHR22298">
    <property type="entry name" value="ENDO-1,4-BETA-GLUCANASE"/>
    <property type="match status" value="1"/>
</dbReference>
<comment type="similarity">
    <text evidence="1">Belongs to the glycosyl hydrolase 9 (cellulase E) family.</text>
</comment>
<comment type="caution">
    <text evidence="8">The sequence shown here is derived from an EMBL/GenBank/DDBJ whole genome shotgun (WGS) entry which is preliminary data.</text>
</comment>
<dbReference type="Pfam" id="PF02927">
    <property type="entry name" value="CelD_N"/>
    <property type="match status" value="1"/>
</dbReference>
<evidence type="ECO:0000256" key="1">
    <source>
        <dbReference type="ARBA" id="ARBA00007072"/>
    </source>
</evidence>
<dbReference type="Gene3D" id="2.60.40.10">
    <property type="entry name" value="Immunoglobulins"/>
    <property type="match status" value="1"/>
</dbReference>
<evidence type="ECO:0000259" key="6">
    <source>
        <dbReference type="Pfam" id="PF00759"/>
    </source>
</evidence>
<protein>
    <submittedName>
        <fullName evidence="8">Glycoside hydrolase family 9 protein</fullName>
    </submittedName>
</protein>
<dbReference type="Gene3D" id="1.50.10.10">
    <property type="match status" value="1"/>
</dbReference>
<name>A0ABU9BSF5_9BURK</name>
<feature type="domain" description="Glycoside hydrolase family 9" evidence="6">
    <location>
        <begin position="104"/>
        <end position="511"/>
    </location>
</feature>
<dbReference type="InterPro" id="IPR013783">
    <property type="entry name" value="Ig-like_fold"/>
</dbReference>
<reference evidence="8 9" key="1">
    <citation type="submission" date="2024-04" db="EMBL/GenBank/DDBJ databases">
        <title>Novel species of the genus Ideonella isolated from streams.</title>
        <authorList>
            <person name="Lu H."/>
        </authorList>
    </citation>
    <scope>NUCLEOTIDE SEQUENCE [LARGE SCALE GENOMIC DNA]</scope>
    <source>
        <strain evidence="8 9">DXS29W</strain>
    </source>
</reference>
<accession>A0ABU9BSF5</accession>
<dbReference type="InterPro" id="IPR008928">
    <property type="entry name" value="6-hairpin_glycosidase_sf"/>
</dbReference>
<dbReference type="GO" id="GO:0016787">
    <property type="term" value="F:hydrolase activity"/>
    <property type="evidence" value="ECO:0007669"/>
    <property type="project" value="UniProtKB-KW"/>
</dbReference>
<keyword evidence="2 8" id="KW-0378">Hydrolase</keyword>
<dbReference type="Pfam" id="PF00759">
    <property type="entry name" value="Glyco_hydro_9"/>
    <property type="match status" value="1"/>
</dbReference>
<feature type="domain" description="Cellulase Ig-like" evidence="7">
    <location>
        <begin position="3"/>
        <end position="83"/>
    </location>
</feature>
<dbReference type="CDD" id="cd02850">
    <property type="entry name" value="E_set_Cellulase_N"/>
    <property type="match status" value="1"/>
</dbReference>
<dbReference type="SUPFAM" id="SSF81296">
    <property type="entry name" value="E set domains"/>
    <property type="match status" value="1"/>
</dbReference>
<dbReference type="Proteomes" id="UP001371218">
    <property type="component" value="Unassembled WGS sequence"/>
</dbReference>
<dbReference type="InterPro" id="IPR014756">
    <property type="entry name" value="Ig_E-set"/>
</dbReference>
<dbReference type="RefSeq" id="WP_341426170.1">
    <property type="nucleotide sequence ID" value="NZ_JBBUTG010000006.1"/>
</dbReference>
<dbReference type="InterPro" id="IPR012341">
    <property type="entry name" value="6hp_glycosidase-like_sf"/>
</dbReference>
<evidence type="ECO:0000256" key="3">
    <source>
        <dbReference type="ARBA" id="ARBA00023277"/>
    </source>
</evidence>
<evidence type="ECO:0000256" key="4">
    <source>
        <dbReference type="ARBA" id="ARBA00023295"/>
    </source>
</evidence>
<dbReference type="InterPro" id="IPR004197">
    <property type="entry name" value="Cellulase_Ig-like"/>
</dbReference>
<evidence type="ECO:0000313" key="8">
    <source>
        <dbReference type="EMBL" id="MEK8031787.1"/>
    </source>
</evidence>
<dbReference type="EMBL" id="JBBUTG010000006">
    <property type="protein sequence ID" value="MEK8031787.1"/>
    <property type="molecule type" value="Genomic_DNA"/>
</dbReference>
<evidence type="ECO:0000256" key="5">
    <source>
        <dbReference type="ARBA" id="ARBA00023326"/>
    </source>
</evidence>
<organism evidence="8 9">
    <name type="scientific">Ideonella lacteola</name>
    <dbReference type="NCBI Taxonomy" id="2984193"/>
    <lineage>
        <taxon>Bacteria</taxon>
        <taxon>Pseudomonadati</taxon>
        <taxon>Pseudomonadota</taxon>
        <taxon>Betaproteobacteria</taxon>
        <taxon>Burkholderiales</taxon>
        <taxon>Sphaerotilaceae</taxon>
        <taxon>Ideonella</taxon>
    </lineage>
</organism>
<keyword evidence="5" id="KW-0624">Polysaccharide degradation</keyword>